<feature type="region of interest" description="Disordered" evidence="1">
    <location>
        <begin position="1"/>
        <end position="21"/>
    </location>
</feature>
<evidence type="ECO:0000313" key="3">
    <source>
        <dbReference type="Proteomes" id="UP000230233"/>
    </source>
</evidence>
<feature type="region of interest" description="Disordered" evidence="1">
    <location>
        <begin position="33"/>
        <end position="69"/>
    </location>
</feature>
<name>A0A2G5SBR1_9PELO</name>
<reference evidence="3" key="1">
    <citation type="submission" date="2017-10" db="EMBL/GenBank/DDBJ databases">
        <title>Rapid genome shrinkage in a self-fertile nematode reveals novel sperm competition proteins.</title>
        <authorList>
            <person name="Yin D."/>
            <person name="Schwarz E.M."/>
            <person name="Thomas C.G."/>
            <person name="Felde R.L."/>
            <person name="Korf I.F."/>
            <person name="Cutter A.D."/>
            <person name="Schartner C.M."/>
            <person name="Ralston E.J."/>
            <person name="Meyer B.J."/>
            <person name="Haag E.S."/>
        </authorList>
    </citation>
    <scope>NUCLEOTIDE SEQUENCE [LARGE SCALE GENOMIC DNA]</scope>
    <source>
        <strain evidence="3">JU1422</strain>
    </source>
</reference>
<dbReference type="AlphaFoldDB" id="A0A2G5SBR1"/>
<accession>A0A2G5SBR1</accession>
<organism evidence="2 3">
    <name type="scientific">Caenorhabditis nigoni</name>
    <dbReference type="NCBI Taxonomy" id="1611254"/>
    <lineage>
        <taxon>Eukaryota</taxon>
        <taxon>Metazoa</taxon>
        <taxon>Ecdysozoa</taxon>
        <taxon>Nematoda</taxon>
        <taxon>Chromadorea</taxon>
        <taxon>Rhabditida</taxon>
        <taxon>Rhabditina</taxon>
        <taxon>Rhabditomorpha</taxon>
        <taxon>Rhabditoidea</taxon>
        <taxon>Rhabditidae</taxon>
        <taxon>Peloderinae</taxon>
        <taxon>Caenorhabditis</taxon>
    </lineage>
</organism>
<evidence type="ECO:0000256" key="1">
    <source>
        <dbReference type="SAM" id="MobiDB-lite"/>
    </source>
</evidence>
<evidence type="ECO:0000313" key="2">
    <source>
        <dbReference type="EMBL" id="PIC12477.1"/>
    </source>
</evidence>
<feature type="compositionally biased region" description="Basic and acidic residues" evidence="1">
    <location>
        <begin position="60"/>
        <end position="69"/>
    </location>
</feature>
<sequence>MSTHKSPTCIFRPPGRRSNGIRIAGGVIDKIMGQAEGEEEGEGEKNSEEMEIISSDAEDGEKNERRKNFFGKERYSSEIREQKLGKK</sequence>
<proteinExistence type="predicted"/>
<gene>
    <name evidence="2" type="ORF">B9Z55_028371</name>
</gene>
<comment type="caution">
    <text evidence="2">The sequence shown here is derived from an EMBL/GenBank/DDBJ whole genome shotgun (WGS) entry which is preliminary data.</text>
</comment>
<protein>
    <submittedName>
        <fullName evidence="2">Uncharacterized protein</fullName>
    </submittedName>
</protein>
<keyword evidence="3" id="KW-1185">Reference proteome</keyword>
<dbReference type="EMBL" id="PDUG01000022">
    <property type="protein sequence ID" value="PIC12477.1"/>
    <property type="molecule type" value="Genomic_DNA"/>
</dbReference>
<dbReference type="Proteomes" id="UP000230233">
    <property type="component" value="Unassembled WGS sequence"/>
</dbReference>